<protein>
    <submittedName>
        <fullName evidence="1">Uncharacterized protein</fullName>
    </submittedName>
</protein>
<reference evidence="1" key="1">
    <citation type="submission" date="2018-05" db="EMBL/GenBank/DDBJ databases">
        <title>Complete genome sequnece of Akkermansia muciniphila EB-AMDK-40.</title>
        <authorList>
            <person name="Nam Y.-D."/>
            <person name="Chung W.-H."/>
            <person name="Park Y.S."/>
            <person name="Kang J."/>
        </authorList>
    </citation>
    <scope>NUCLEOTIDE SEQUENCE</scope>
    <source>
        <strain evidence="1">EB-AMDK-40</strain>
    </source>
</reference>
<evidence type="ECO:0000313" key="2">
    <source>
        <dbReference type="Proteomes" id="UP000642553"/>
    </source>
</evidence>
<sequence length="71" mass="8166">MLEFNDIFQRTVIVMKQKHMSLGGEEILRLRIYEKLQGLVSAGGLVKKGREYTAQPKLITLKSETFPDTRL</sequence>
<accession>A0AAE6T9N6</accession>
<dbReference type="EMBL" id="CP029701">
    <property type="protein sequence ID" value="QHV62542.1"/>
    <property type="molecule type" value="Genomic_DNA"/>
</dbReference>
<organism evidence="1 2">
    <name type="scientific">Akkermansia massiliensis</name>
    <dbReference type="NCBI Taxonomy" id="2927224"/>
    <lineage>
        <taxon>Bacteria</taxon>
        <taxon>Pseudomonadati</taxon>
        <taxon>Verrucomicrobiota</taxon>
        <taxon>Verrucomicrobiia</taxon>
        <taxon>Verrucomicrobiales</taxon>
        <taxon>Akkermansiaceae</taxon>
        <taxon>Akkermansia</taxon>
    </lineage>
</organism>
<proteinExistence type="predicted"/>
<dbReference type="AlphaFoldDB" id="A0AAE6T9N6"/>
<evidence type="ECO:0000313" key="1">
    <source>
        <dbReference type="EMBL" id="QHV62542.1"/>
    </source>
</evidence>
<gene>
    <name evidence="1" type="ORF">DMI76_03755</name>
</gene>
<name>A0AAE6T9N6_9BACT</name>
<dbReference type="Proteomes" id="UP000642553">
    <property type="component" value="Chromosome"/>
</dbReference>
<dbReference type="RefSeq" id="WP_102727582.1">
    <property type="nucleotide sequence ID" value="NZ_CP072022.1"/>
</dbReference>